<comment type="caution">
    <text evidence="1">The sequence shown here is derived from an EMBL/GenBank/DDBJ whole genome shotgun (WGS) entry which is preliminary data.</text>
</comment>
<evidence type="ECO:0000313" key="1">
    <source>
        <dbReference type="EMBL" id="KAF2876056.1"/>
    </source>
</evidence>
<reference evidence="1 2" key="1">
    <citation type="submission" date="2020-01" db="EMBL/GenBank/DDBJ databases">
        <authorList>
            <consortium name="DOE Joint Genome Institute"/>
            <person name="Haridas S."/>
            <person name="Albert R."/>
            <person name="Binder M."/>
            <person name="Bloem J."/>
            <person name="Labutti K."/>
            <person name="Salamov A."/>
            <person name="Andreopoulos B."/>
            <person name="Baker S.E."/>
            <person name="Barry K."/>
            <person name="Bills G."/>
            <person name="Bluhm B.H."/>
            <person name="Cannon C."/>
            <person name="Castanera R."/>
            <person name="Culley D.E."/>
            <person name="Daum C."/>
            <person name="Ezra D."/>
            <person name="Gonzalez J.B."/>
            <person name="Henrissat B."/>
            <person name="Kuo A."/>
            <person name="Liang C."/>
            <person name="Lipzen A."/>
            <person name="Lutzoni F."/>
            <person name="Magnuson J."/>
            <person name="Mondo S."/>
            <person name="Nolan M."/>
            <person name="Ohm R."/>
            <person name="Pangilinan J."/>
            <person name="Park H.-J.H."/>
            <person name="Ramirez L."/>
            <person name="Alfaro M."/>
            <person name="Sun H."/>
            <person name="Tritt A."/>
            <person name="Yoshinaga Y."/>
            <person name="Zwiers L.-H.L."/>
            <person name="Turgeon B.G."/>
            <person name="Goodwin S.B."/>
            <person name="Spatafora J.W."/>
            <person name="Crous P.W."/>
            <person name="Grigoriev I.V."/>
        </authorList>
    </citation>
    <scope>NUCLEOTIDE SEQUENCE [LARGE SCALE GENOMIC DNA]</scope>
    <source>
        <strain evidence="1 2">CBS 611.86</strain>
    </source>
</reference>
<dbReference type="Proteomes" id="UP000481861">
    <property type="component" value="Unassembled WGS sequence"/>
</dbReference>
<organism evidence="1 2">
    <name type="scientific">Massariosphaeria phaeospora</name>
    <dbReference type="NCBI Taxonomy" id="100035"/>
    <lineage>
        <taxon>Eukaryota</taxon>
        <taxon>Fungi</taxon>
        <taxon>Dikarya</taxon>
        <taxon>Ascomycota</taxon>
        <taxon>Pezizomycotina</taxon>
        <taxon>Dothideomycetes</taxon>
        <taxon>Pleosporomycetidae</taxon>
        <taxon>Pleosporales</taxon>
        <taxon>Pleosporales incertae sedis</taxon>
        <taxon>Massariosphaeria</taxon>
    </lineage>
</organism>
<protein>
    <submittedName>
        <fullName evidence="1">Uncharacterized protein</fullName>
    </submittedName>
</protein>
<dbReference type="OrthoDB" id="5272396at2759"/>
<evidence type="ECO:0000313" key="2">
    <source>
        <dbReference type="Proteomes" id="UP000481861"/>
    </source>
</evidence>
<dbReference type="EMBL" id="JAADJZ010000004">
    <property type="protein sequence ID" value="KAF2876056.1"/>
    <property type="molecule type" value="Genomic_DNA"/>
</dbReference>
<gene>
    <name evidence="1" type="ORF">BDV95DRAFT_603439</name>
</gene>
<dbReference type="AlphaFoldDB" id="A0A7C8ME84"/>
<sequence length="279" mass="32309">MKPIQRDCQDPLQVFVPRSEYFNFHECSFPKPPKFIEYGLGLPRIWGQYLSIIGYDFSRAVDMPGQLLSLCKFVSTEAAEVLYGENDFRFDTVVAQYFAALFLKRIGPNHFAWLKVLTISIPLVDVESDLLKDESWPVLSSSRRLVNCLVVARDLRQLNFVIPFDWAYDPEVDDNPTDNERYAEVLNMDSWVDLNRLMRARRQLHVVVVRLQSVHLPTLPNIPYCQARLVKALRSRLGLWDFRLATLDIGGYWKFPEPIGAEDPDHYYKDIGSLFAEDG</sequence>
<proteinExistence type="predicted"/>
<keyword evidence="2" id="KW-1185">Reference proteome</keyword>
<name>A0A7C8ME84_9PLEO</name>
<accession>A0A7C8ME84</accession>